<protein>
    <submittedName>
        <fullName evidence="2">Uncharacterized protein</fullName>
    </submittedName>
</protein>
<gene>
    <name evidence="2" type="ORF">EYF80_064198</name>
</gene>
<dbReference type="AlphaFoldDB" id="A0A4Z2EA96"/>
<feature type="region of interest" description="Disordered" evidence="1">
    <location>
        <begin position="22"/>
        <end position="56"/>
    </location>
</feature>
<comment type="caution">
    <text evidence="2">The sequence shown here is derived from an EMBL/GenBank/DDBJ whole genome shotgun (WGS) entry which is preliminary data.</text>
</comment>
<reference evidence="2 3" key="1">
    <citation type="submission" date="2019-03" db="EMBL/GenBank/DDBJ databases">
        <title>First draft genome of Liparis tanakae, snailfish: a comprehensive survey of snailfish specific genes.</title>
        <authorList>
            <person name="Kim W."/>
            <person name="Song I."/>
            <person name="Jeong J.-H."/>
            <person name="Kim D."/>
            <person name="Kim S."/>
            <person name="Ryu S."/>
            <person name="Song J.Y."/>
            <person name="Lee S.K."/>
        </authorList>
    </citation>
    <scope>NUCLEOTIDE SEQUENCE [LARGE SCALE GENOMIC DNA]</scope>
    <source>
        <tissue evidence="2">Muscle</tissue>
    </source>
</reference>
<evidence type="ECO:0000256" key="1">
    <source>
        <dbReference type="SAM" id="MobiDB-lite"/>
    </source>
</evidence>
<sequence>MYSPFAFEGPAVPLQLFGLDGRGQRLQGGPGGRRAGARHRRVQSGPGLRGHRRRARHLPVLPERYLLRPQLQPRRCQPRRAGGRLRSEHQGEEILDREEQLGRDLGQAGLHPDGS</sequence>
<evidence type="ECO:0000313" key="3">
    <source>
        <dbReference type="Proteomes" id="UP000314294"/>
    </source>
</evidence>
<feature type="compositionally biased region" description="Basic and acidic residues" evidence="1">
    <location>
        <begin position="85"/>
        <end position="102"/>
    </location>
</feature>
<proteinExistence type="predicted"/>
<feature type="region of interest" description="Disordered" evidence="1">
    <location>
        <begin position="69"/>
        <end position="115"/>
    </location>
</feature>
<organism evidence="2 3">
    <name type="scientific">Liparis tanakae</name>
    <name type="common">Tanaka's snailfish</name>
    <dbReference type="NCBI Taxonomy" id="230148"/>
    <lineage>
        <taxon>Eukaryota</taxon>
        <taxon>Metazoa</taxon>
        <taxon>Chordata</taxon>
        <taxon>Craniata</taxon>
        <taxon>Vertebrata</taxon>
        <taxon>Euteleostomi</taxon>
        <taxon>Actinopterygii</taxon>
        <taxon>Neopterygii</taxon>
        <taxon>Teleostei</taxon>
        <taxon>Neoteleostei</taxon>
        <taxon>Acanthomorphata</taxon>
        <taxon>Eupercaria</taxon>
        <taxon>Perciformes</taxon>
        <taxon>Cottioidei</taxon>
        <taxon>Cottales</taxon>
        <taxon>Liparidae</taxon>
        <taxon>Liparis</taxon>
    </lineage>
</organism>
<evidence type="ECO:0000313" key="2">
    <source>
        <dbReference type="EMBL" id="TNN25671.1"/>
    </source>
</evidence>
<keyword evidence="3" id="KW-1185">Reference proteome</keyword>
<accession>A0A4Z2EA96</accession>
<dbReference type="Proteomes" id="UP000314294">
    <property type="component" value="Unassembled WGS sequence"/>
</dbReference>
<dbReference type="EMBL" id="SRLO01011938">
    <property type="protein sequence ID" value="TNN25671.1"/>
    <property type="molecule type" value="Genomic_DNA"/>
</dbReference>
<name>A0A4Z2EA96_9TELE</name>